<evidence type="ECO:0000313" key="4">
    <source>
        <dbReference type="Proteomes" id="UP000271624"/>
    </source>
</evidence>
<dbReference type="Proteomes" id="UP000271624">
    <property type="component" value="Unassembled WGS sequence"/>
</dbReference>
<accession>A0A3S1ALA2</accession>
<dbReference type="SUPFAM" id="SSF53474">
    <property type="entry name" value="alpha/beta-Hydrolases"/>
    <property type="match status" value="1"/>
</dbReference>
<dbReference type="InterPro" id="IPR029058">
    <property type="entry name" value="AB_hydrolase_fold"/>
</dbReference>
<dbReference type="AlphaFoldDB" id="A0A3S1ALA2"/>
<proteinExistence type="predicted"/>
<dbReference type="InterPro" id="IPR000073">
    <property type="entry name" value="AB_hydrolase_1"/>
</dbReference>
<dbReference type="RefSeq" id="WP_272954049.1">
    <property type="nucleotide sequence ID" value="NZ_RSCL01000013.1"/>
</dbReference>
<dbReference type="Pfam" id="PF00561">
    <property type="entry name" value="Abhydrolase_1"/>
    <property type="match status" value="1"/>
</dbReference>
<gene>
    <name evidence="3" type="ORF">DSM106972_052470</name>
</gene>
<dbReference type="InterPro" id="IPR000639">
    <property type="entry name" value="Epox_hydrolase-like"/>
</dbReference>
<feature type="domain" description="AB hydrolase-1" evidence="2">
    <location>
        <begin position="26"/>
        <end position="71"/>
    </location>
</feature>
<keyword evidence="1" id="KW-0378">Hydrolase</keyword>
<dbReference type="GO" id="GO:0016020">
    <property type="term" value="C:membrane"/>
    <property type="evidence" value="ECO:0007669"/>
    <property type="project" value="TreeGrafter"/>
</dbReference>
<keyword evidence="4" id="KW-1185">Reference proteome</keyword>
<dbReference type="PANTHER" id="PTHR43798:SF31">
    <property type="entry name" value="AB HYDROLASE SUPERFAMILY PROTEIN YCLE"/>
    <property type="match status" value="1"/>
</dbReference>
<reference evidence="3" key="1">
    <citation type="submission" date="2018-12" db="EMBL/GenBank/DDBJ databases">
        <authorList>
            <person name="Will S."/>
            <person name="Neumann-Schaal M."/>
            <person name="Henke P."/>
        </authorList>
    </citation>
    <scope>NUCLEOTIDE SEQUENCE</scope>
    <source>
        <strain evidence="3">PCC 7102</strain>
    </source>
</reference>
<dbReference type="EMBL" id="RSCL01000013">
    <property type="protein sequence ID" value="RUT03608.1"/>
    <property type="molecule type" value="Genomic_DNA"/>
</dbReference>
<comment type="caution">
    <text evidence="3">The sequence shown here is derived from an EMBL/GenBank/DDBJ whole genome shotgun (WGS) entry which is preliminary data.</text>
</comment>
<dbReference type="Gene3D" id="3.40.50.1820">
    <property type="entry name" value="alpha/beta hydrolase"/>
    <property type="match status" value="1"/>
</dbReference>
<dbReference type="GO" id="GO:0016787">
    <property type="term" value="F:hydrolase activity"/>
    <property type="evidence" value="ECO:0007669"/>
    <property type="project" value="UniProtKB-KW"/>
</dbReference>
<evidence type="ECO:0000313" key="3">
    <source>
        <dbReference type="EMBL" id="RUT03608.1"/>
    </source>
</evidence>
<dbReference type="PRINTS" id="PR00412">
    <property type="entry name" value="EPOXHYDRLASE"/>
</dbReference>
<dbReference type="PANTHER" id="PTHR43798">
    <property type="entry name" value="MONOACYLGLYCEROL LIPASE"/>
    <property type="match status" value="1"/>
</dbReference>
<protein>
    <recommendedName>
        <fullName evidence="2">AB hydrolase-1 domain-containing protein</fullName>
    </recommendedName>
</protein>
<reference evidence="3" key="2">
    <citation type="journal article" date="2019" name="Genome Biol. Evol.">
        <title>Day and night: Metabolic profiles and evolutionary relationships of six axenic non-marine cyanobacteria.</title>
        <authorList>
            <person name="Will S.E."/>
            <person name="Henke P."/>
            <person name="Boedeker C."/>
            <person name="Huang S."/>
            <person name="Brinkmann H."/>
            <person name="Rohde M."/>
            <person name="Jarek M."/>
            <person name="Friedl T."/>
            <person name="Seufert S."/>
            <person name="Schumacher M."/>
            <person name="Overmann J."/>
            <person name="Neumann-Schaal M."/>
            <person name="Petersen J."/>
        </authorList>
    </citation>
    <scope>NUCLEOTIDE SEQUENCE [LARGE SCALE GENOMIC DNA]</scope>
    <source>
        <strain evidence="3">PCC 7102</strain>
    </source>
</reference>
<name>A0A3S1ALA2_9CYAN</name>
<evidence type="ECO:0000256" key="1">
    <source>
        <dbReference type="ARBA" id="ARBA00022801"/>
    </source>
</evidence>
<sequence>MPYVTVGQENSATIDLYYEDIGTGQPIILIHGFPLNGHSWEKQVLVLLNAGYRVITYDRRGFGNSSQRTPQQDSRS</sequence>
<dbReference type="InterPro" id="IPR050266">
    <property type="entry name" value="AB_hydrolase_sf"/>
</dbReference>
<evidence type="ECO:0000259" key="2">
    <source>
        <dbReference type="Pfam" id="PF00561"/>
    </source>
</evidence>
<organism evidence="3 4">
    <name type="scientific">Dulcicalothrix desertica PCC 7102</name>
    <dbReference type="NCBI Taxonomy" id="232991"/>
    <lineage>
        <taxon>Bacteria</taxon>
        <taxon>Bacillati</taxon>
        <taxon>Cyanobacteriota</taxon>
        <taxon>Cyanophyceae</taxon>
        <taxon>Nostocales</taxon>
        <taxon>Calotrichaceae</taxon>
        <taxon>Dulcicalothrix</taxon>
    </lineage>
</organism>